<dbReference type="EC" id="2.3.-.-" evidence="3"/>
<evidence type="ECO:0000259" key="2">
    <source>
        <dbReference type="PROSITE" id="PS51186"/>
    </source>
</evidence>
<dbReference type="InterPro" id="IPR016181">
    <property type="entry name" value="Acyl_CoA_acyltransferase"/>
</dbReference>
<evidence type="ECO:0000256" key="1">
    <source>
        <dbReference type="SAM" id="MobiDB-lite"/>
    </source>
</evidence>
<organism evidence="3 4">
    <name type="scientific">Halospeciosus flavus</name>
    <dbReference type="NCBI Taxonomy" id="3032283"/>
    <lineage>
        <taxon>Archaea</taxon>
        <taxon>Methanobacteriati</taxon>
        <taxon>Methanobacteriota</taxon>
        <taxon>Stenosarchaea group</taxon>
        <taxon>Halobacteria</taxon>
        <taxon>Halobacteriales</taxon>
        <taxon>Halobacteriaceae</taxon>
        <taxon>Halospeciosus</taxon>
    </lineage>
</organism>
<dbReference type="PANTHER" id="PTHR43617">
    <property type="entry name" value="L-AMINO ACID N-ACETYLTRANSFERASE"/>
    <property type="match status" value="1"/>
</dbReference>
<proteinExistence type="predicted"/>
<dbReference type="RefSeq" id="WP_279527659.1">
    <property type="nucleotide sequence ID" value="NZ_CP122312.1"/>
</dbReference>
<evidence type="ECO:0000313" key="4">
    <source>
        <dbReference type="Proteomes" id="UP001596447"/>
    </source>
</evidence>
<dbReference type="Proteomes" id="UP001596447">
    <property type="component" value="Unassembled WGS sequence"/>
</dbReference>
<gene>
    <name evidence="3" type="ORF">ACFQJ9_16025</name>
</gene>
<dbReference type="EMBL" id="JBHTAR010000011">
    <property type="protein sequence ID" value="MFC7200896.1"/>
    <property type="molecule type" value="Genomic_DNA"/>
</dbReference>
<evidence type="ECO:0000313" key="3">
    <source>
        <dbReference type="EMBL" id="MFC7200896.1"/>
    </source>
</evidence>
<protein>
    <submittedName>
        <fullName evidence="3">GNAT family N-acetyltransferase</fullName>
        <ecNumber evidence="3">2.3.-.-</ecNumber>
    </submittedName>
</protein>
<feature type="region of interest" description="Disordered" evidence="1">
    <location>
        <begin position="1"/>
        <end position="24"/>
    </location>
</feature>
<name>A0ABD5Z6U4_9EURY</name>
<dbReference type="GO" id="GO:0016746">
    <property type="term" value="F:acyltransferase activity"/>
    <property type="evidence" value="ECO:0007669"/>
    <property type="project" value="UniProtKB-KW"/>
</dbReference>
<dbReference type="Pfam" id="PF00583">
    <property type="entry name" value="Acetyltransf_1"/>
    <property type="match status" value="1"/>
</dbReference>
<dbReference type="InterPro" id="IPR000182">
    <property type="entry name" value="GNAT_dom"/>
</dbReference>
<keyword evidence="4" id="KW-1185">Reference proteome</keyword>
<dbReference type="SUPFAM" id="SSF55729">
    <property type="entry name" value="Acyl-CoA N-acyltransferases (Nat)"/>
    <property type="match status" value="1"/>
</dbReference>
<keyword evidence="3" id="KW-0808">Transferase</keyword>
<keyword evidence="3" id="KW-0012">Acyltransferase</keyword>
<dbReference type="Gene3D" id="3.40.630.30">
    <property type="match status" value="1"/>
</dbReference>
<dbReference type="PANTHER" id="PTHR43617:SF20">
    <property type="entry name" value="N-ALPHA-ACETYLTRANSFERASE RIMI"/>
    <property type="match status" value="1"/>
</dbReference>
<dbReference type="CDD" id="cd04301">
    <property type="entry name" value="NAT_SF"/>
    <property type="match status" value="1"/>
</dbReference>
<dbReference type="PROSITE" id="PS51186">
    <property type="entry name" value="GNAT"/>
    <property type="match status" value="1"/>
</dbReference>
<feature type="domain" description="N-acetyltransferase" evidence="2">
    <location>
        <begin position="30"/>
        <end position="176"/>
    </location>
</feature>
<comment type="caution">
    <text evidence="3">The sequence shown here is derived from an EMBL/GenBank/DDBJ whole genome shotgun (WGS) entry which is preliminary data.</text>
</comment>
<reference evidence="3 4" key="1">
    <citation type="journal article" date="2019" name="Int. J. Syst. Evol. Microbiol.">
        <title>The Global Catalogue of Microorganisms (GCM) 10K type strain sequencing project: providing services to taxonomists for standard genome sequencing and annotation.</title>
        <authorList>
            <consortium name="The Broad Institute Genomics Platform"/>
            <consortium name="The Broad Institute Genome Sequencing Center for Infectious Disease"/>
            <person name="Wu L."/>
            <person name="Ma J."/>
        </authorList>
    </citation>
    <scope>NUCLEOTIDE SEQUENCE [LARGE SCALE GENOMIC DNA]</scope>
    <source>
        <strain evidence="3 4">XZGYJ-43</strain>
    </source>
</reference>
<dbReference type="InterPro" id="IPR050276">
    <property type="entry name" value="MshD_Acetyltransferase"/>
</dbReference>
<dbReference type="AlphaFoldDB" id="A0ABD5Z6U4"/>
<sequence>MTGVTEYPDEPAGPFPKPPVEFTDAEGRDVEVRAYEEGDYEDLVEMYDDFDPADRAQGLPPVGEDRIRDWLDILLTGDGYNVVAWDDGDAIGHATLVPDGEGGYELAIFVHQSHQGAGIGTRLIEGLLGHGAAGGAETVWLTVERWNKPAVSLYEKVGFETMSSESFELEMAIRLAGDSDE</sequence>
<accession>A0ABD5Z6U4</accession>